<sequence length="37" mass="4383">MCRMRRVRRLIASWNGRLAVTVAVHAPRPDRLRVRGR</sequence>
<reference evidence="1" key="1">
    <citation type="submission" date="2014-01" db="EMBL/GenBank/DDBJ databases">
        <authorList>
            <person name="Brown-Elliot B."/>
            <person name="Wallace R."/>
            <person name="Lenaerts A."/>
            <person name="Ordway D."/>
            <person name="DeGroote M.A."/>
            <person name="Parker T."/>
            <person name="Sizemore C."/>
            <person name="Tallon L.J."/>
            <person name="Sadzewicz L.K."/>
            <person name="Sengamalay N."/>
            <person name="Fraser C.M."/>
            <person name="Hine E."/>
            <person name="Shefchek K.A."/>
            <person name="Das S.P."/>
            <person name="Tettelin H."/>
        </authorList>
    </citation>
    <scope>NUCLEOTIDE SEQUENCE [LARGE SCALE GENOMIC DNA]</scope>
    <source>
        <strain evidence="1">4042</strain>
    </source>
</reference>
<accession>X8DWZ7</accession>
<protein>
    <submittedName>
        <fullName evidence="1">Uncharacterized protein</fullName>
    </submittedName>
</protein>
<dbReference type="EMBL" id="JAOB01000011">
    <property type="protein sequence ID" value="EUA73162.1"/>
    <property type="molecule type" value="Genomic_DNA"/>
</dbReference>
<evidence type="ECO:0000313" key="1">
    <source>
        <dbReference type="EMBL" id="EUA73162.1"/>
    </source>
</evidence>
<name>X8DWZ7_MYCXE</name>
<proteinExistence type="predicted"/>
<organism evidence="1">
    <name type="scientific">Mycobacterium xenopi 4042</name>
    <dbReference type="NCBI Taxonomy" id="1299334"/>
    <lineage>
        <taxon>Bacteria</taxon>
        <taxon>Bacillati</taxon>
        <taxon>Actinomycetota</taxon>
        <taxon>Actinomycetes</taxon>
        <taxon>Mycobacteriales</taxon>
        <taxon>Mycobacteriaceae</taxon>
        <taxon>Mycobacterium</taxon>
    </lineage>
</organism>
<gene>
    <name evidence="1" type="ORF">I553_9318</name>
</gene>
<comment type="caution">
    <text evidence="1">The sequence shown here is derived from an EMBL/GenBank/DDBJ whole genome shotgun (WGS) entry which is preliminary data.</text>
</comment>
<dbReference type="AlphaFoldDB" id="X8DWZ7"/>